<evidence type="ECO:0000259" key="5">
    <source>
        <dbReference type="Pfam" id="PF00195"/>
    </source>
</evidence>
<dbReference type="InterPro" id="IPR016039">
    <property type="entry name" value="Thiolase-like"/>
</dbReference>
<feature type="domain" description="Chalcone/stilbene synthase C-terminal" evidence="6">
    <location>
        <begin position="218"/>
        <end position="346"/>
    </location>
</feature>
<evidence type="ECO:0000256" key="4">
    <source>
        <dbReference type="PIRSR" id="PIRSR000451-1"/>
    </source>
</evidence>
<dbReference type="PIRSF" id="PIRSF000451">
    <property type="entry name" value="PKS_III"/>
    <property type="match status" value="1"/>
</dbReference>
<keyword evidence="3 7" id="KW-0012">Acyltransferase</keyword>
<reference evidence="8" key="1">
    <citation type="submission" date="2015-03" db="EMBL/GenBank/DDBJ databases">
        <authorList>
            <consortium name="Pathogen Informatics"/>
        </authorList>
    </citation>
    <scope>NUCLEOTIDE SEQUENCE [LARGE SCALE GENOMIC DNA]</scope>
    <source>
        <strain evidence="8">R148</strain>
    </source>
</reference>
<dbReference type="CDD" id="cd00831">
    <property type="entry name" value="CHS_like"/>
    <property type="match status" value="1"/>
</dbReference>
<dbReference type="InterPro" id="IPR011141">
    <property type="entry name" value="Polyketide_synthase_type-III"/>
</dbReference>
<sequence length="353" mass="38891">MIQISTPTICKPAVILPKYSVTQKEIIEFIKVNFSDTEELPKAIEMISNNQVLKRHFIRPLEEIIFDCGLEKRNSLYIKYARQLAKEAALQAIKNSGLALSEINMVIATSCTGISMPSLTTMLINDLELSATTRQLPISQLGCSAGTAAVNLAVDYCNAHPGNNVLIVNVELCSLLFHPEDTLLSSLISASLFGDAATASVVRGEGGKGFAITATHSFLLSNSEDYIYYKIKDAGFYFRLNKKVMSSIKLVIPEINDFLKKTTQKEPNEMDFYVFHTGGKRILDELVKGLFLQEEDILNSRNSLSENGNLSSAAVFDVLNRLFENEPPLPGQKGLMVAFGPGFSTEISTGFWV</sequence>
<dbReference type="Pfam" id="PF02797">
    <property type="entry name" value="Chal_sti_synt_C"/>
    <property type="match status" value="1"/>
</dbReference>
<dbReference type="Proteomes" id="UP000043316">
    <property type="component" value="Unassembled WGS sequence"/>
</dbReference>
<gene>
    <name evidence="7" type="ORF">ERS008476_03531</name>
</gene>
<comment type="similarity">
    <text evidence="1">Belongs to the thiolase-like superfamily. Chalcone/stilbene synthases family.</text>
</comment>
<evidence type="ECO:0000313" key="8">
    <source>
        <dbReference type="Proteomes" id="UP000043316"/>
    </source>
</evidence>
<dbReference type="GO" id="GO:0016747">
    <property type="term" value="F:acyltransferase activity, transferring groups other than amino-acyl groups"/>
    <property type="evidence" value="ECO:0007669"/>
    <property type="project" value="InterPro"/>
</dbReference>
<dbReference type="InterPro" id="IPR012328">
    <property type="entry name" value="Chalcone/stilbene_synt_C"/>
</dbReference>
<evidence type="ECO:0000259" key="6">
    <source>
        <dbReference type="Pfam" id="PF02797"/>
    </source>
</evidence>
<dbReference type="GO" id="GO:0030639">
    <property type="term" value="P:polyketide biosynthetic process"/>
    <property type="evidence" value="ECO:0007669"/>
    <property type="project" value="TreeGrafter"/>
</dbReference>
<feature type="domain" description="Chalcone/stilbene synthase N-terminal" evidence="5">
    <location>
        <begin position="16"/>
        <end position="202"/>
    </location>
</feature>
<dbReference type="RefSeq" id="WP_053010124.1">
    <property type="nucleotide sequence ID" value="NZ_CWJI01000014.1"/>
</dbReference>
<dbReference type="EC" id="2.3.1.-" evidence="7"/>
<evidence type="ECO:0000256" key="1">
    <source>
        <dbReference type="ARBA" id="ARBA00005531"/>
    </source>
</evidence>
<name>A0A0H5M0A9_YERIN</name>
<dbReference type="Pfam" id="PF00195">
    <property type="entry name" value="Chal_sti_synt_N"/>
    <property type="match status" value="1"/>
</dbReference>
<feature type="active site" description="Acyl-thioester intermediate" evidence="4">
    <location>
        <position position="143"/>
    </location>
</feature>
<dbReference type="InterPro" id="IPR001099">
    <property type="entry name" value="Chalcone/stilbene_synt_N"/>
</dbReference>
<evidence type="ECO:0000256" key="3">
    <source>
        <dbReference type="ARBA" id="ARBA00023315"/>
    </source>
</evidence>
<evidence type="ECO:0000313" key="7">
    <source>
        <dbReference type="EMBL" id="CRY56487.1"/>
    </source>
</evidence>
<organism evidence="7 8">
    <name type="scientific">Yersinia intermedia</name>
    <dbReference type="NCBI Taxonomy" id="631"/>
    <lineage>
        <taxon>Bacteria</taxon>
        <taxon>Pseudomonadati</taxon>
        <taxon>Pseudomonadota</taxon>
        <taxon>Gammaproteobacteria</taxon>
        <taxon>Enterobacterales</taxon>
        <taxon>Yersiniaceae</taxon>
        <taxon>Yersinia</taxon>
    </lineage>
</organism>
<dbReference type="PANTHER" id="PTHR11877">
    <property type="entry name" value="HYDROXYMETHYLGLUTARYL-COA SYNTHASE"/>
    <property type="match status" value="1"/>
</dbReference>
<dbReference type="EMBL" id="CWJI01000014">
    <property type="protein sequence ID" value="CRY56487.1"/>
    <property type="molecule type" value="Genomic_DNA"/>
</dbReference>
<dbReference type="AlphaFoldDB" id="A0A0H5M0A9"/>
<keyword evidence="2 7" id="KW-0808">Transferase</keyword>
<protein>
    <submittedName>
        <fullName evidence="7">Alpha-pyrone synthesis polyketide synthase-like Pks11</fullName>
        <ecNumber evidence="7">2.3.1.-</ecNumber>
    </submittedName>
</protein>
<evidence type="ECO:0000256" key="2">
    <source>
        <dbReference type="ARBA" id="ARBA00022679"/>
    </source>
</evidence>
<dbReference type="Gene3D" id="3.40.47.10">
    <property type="match status" value="2"/>
</dbReference>
<dbReference type="PANTHER" id="PTHR11877:SF99">
    <property type="entry name" value="1,3,6,8-TETRAHYDROXYNAPHTHALENE SYNTHASE"/>
    <property type="match status" value="1"/>
</dbReference>
<proteinExistence type="inferred from homology"/>
<dbReference type="SUPFAM" id="SSF53901">
    <property type="entry name" value="Thiolase-like"/>
    <property type="match status" value="2"/>
</dbReference>
<accession>A0A0H5M0A9</accession>